<dbReference type="AlphaFoldDB" id="A0A9X4KZ17"/>
<dbReference type="CDD" id="cd04301">
    <property type="entry name" value="NAT_SF"/>
    <property type="match status" value="1"/>
</dbReference>
<sequence length="164" mass="18594">MNWQLAQADQHEHEALVDIWERAVRATHRFLAESDIRFYHRIVRDEALGAVELWVARDAHGAPVGFMGLDGERIEMLFVDPDYHGRGIGSELIRHAERMKGPGLQVDVNEQNEGAFSFYSRYGFVQTGRSETDGSGKPFPLASYEASKLGQEISQLRFARSVQM</sequence>
<organism evidence="4 5">
    <name type="scientific">Cohnella rhizosphaerae</name>
    <dbReference type="NCBI Taxonomy" id="1457232"/>
    <lineage>
        <taxon>Bacteria</taxon>
        <taxon>Bacillati</taxon>
        <taxon>Bacillota</taxon>
        <taxon>Bacilli</taxon>
        <taxon>Bacillales</taxon>
        <taxon>Paenibacillaceae</taxon>
        <taxon>Cohnella</taxon>
    </lineage>
</organism>
<evidence type="ECO:0000259" key="3">
    <source>
        <dbReference type="PROSITE" id="PS51186"/>
    </source>
</evidence>
<evidence type="ECO:0000256" key="1">
    <source>
        <dbReference type="ARBA" id="ARBA00022679"/>
    </source>
</evidence>
<evidence type="ECO:0000256" key="2">
    <source>
        <dbReference type="ARBA" id="ARBA00023315"/>
    </source>
</evidence>
<evidence type="ECO:0000313" key="4">
    <source>
        <dbReference type="EMBL" id="MDG0813981.1"/>
    </source>
</evidence>
<dbReference type="NCBIfam" id="NF007807">
    <property type="entry name" value="PRK10514.1"/>
    <property type="match status" value="1"/>
</dbReference>
<dbReference type="Proteomes" id="UP001153404">
    <property type="component" value="Unassembled WGS sequence"/>
</dbReference>
<accession>A0A9X4KZ17</accession>
<gene>
    <name evidence="4" type="ORF">OMP40_35360</name>
</gene>
<reference evidence="4" key="1">
    <citation type="submission" date="2022-10" db="EMBL/GenBank/DDBJ databases">
        <title>Comparative genomic analysis of Cohnella hashimotonis sp. nov., isolated from the International Space Station.</title>
        <authorList>
            <person name="Simpson A."/>
            <person name="Venkateswaran K."/>
        </authorList>
    </citation>
    <scope>NUCLEOTIDE SEQUENCE</scope>
    <source>
        <strain evidence="4">DSM 28161</strain>
    </source>
</reference>
<dbReference type="RefSeq" id="WP_277538528.1">
    <property type="nucleotide sequence ID" value="NZ_JAPDIA010000009.1"/>
</dbReference>
<dbReference type="PROSITE" id="PS51186">
    <property type="entry name" value="GNAT"/>
    <property type="match status" value="1"/>
</dbReference>
<keyword evidence="2" id="KW-0012">Acyltransferase</keyword>
<dbReference type="Pfam" id="PF13673">
    <property type="entry name" value="Acetyltransf_10"/>
    <property type="match status" value="1"/>
</dbReference>
<keyword evidence="5" id="KW-1185">Reference proteome</keyword>
<dbReference type="EMBL" id="JAPDIA010000009">
    <property type="protein sequence ID" value="MDG0813981.1"/>
    <property type="molecule type" value="Genomic_DNA"/>
</dbReference>
<dbReference type="GO" id="GO:0016747">
    <property type="term" value="F:acyltransferase activity, transferring groups other than amino-acyl groups"/>
    <property type="evidence" value="ECO:0007669"/>
    <property type="project" value="InterPro"/>
</dbReference>
<comment type="caution">
    <text evidence="4">The sequence shown here is derived from an EMBL/GenBank/DDBJ whole genome shotgun (WGS) entry which is preliminary data.</text>
</comment>
<dbReference type="InterPro" id="IPR016181">
    <property type="entry name" value="Acyl_CoA_acyltransferase"/>
</dbReference>
<feature type="domain" description="N-acetyltransferase" evidence="3">
    <location>
        <begin position="3"/>
        <end position="151"/>
    </location>
</feature>
<keyword evidence="1" id="KW-0808">Transferase</keyword>
<dbReference type="PANTHER" id="PTHR43800">
    <property type="entry name" value="PEPTIDYL-LYSINE N-ACETYLTRANSFERASE YJAB"/>
    <property type="match status" value="1"/>
</dbReference>
<dbReference type="InterPro" id="IPR000182">
    <property type="entry name" value="GNAT_dom"/>
</dbReference>
<protein>
    <submittedName>
        <fullName evidence="4">Acetyltransferase</fullName>
    </submittedName>
</protein>
<dbReference type="Gene3D" id="3.40.630.30">
    <property type="match status" value="1"/>
</dbReference>
<proteinExistence type="predicted"/>
<dbReference type="PANTHER" id="PTHR43800:SF1">
    <property type="entry name" value="PEPTIDYL-LYSINE N-ACETYLTRANSFERASE YJAB"/>
    <property type="match status" value="1"/>
</dbReference>
<dbReference type="SUPFAM" id="SSF55729">
    <property type="entry name" value="Acyl-CoA N-acyltransferases (Nat)"/>
    <property type="match status" value="1"/>
</dbReference>
<name>A0A9X4KZ17_9BACL</name>
<evidence type="ECO:0000313" key="5">
    <source>
        <dbReference type="Proteomes" id="UP001153404"/>
    </source>
</evidence>